<evidence type="ECO:0000259" key="24">
    <source>
        <dbReference type="PROSITE" id="PS50948"/>
    </source>
</evidence>
<evidence type="ECO:0000313" key="26">
    <source>
        <dbReference type="Proteomes" id="UP000288805"/>
    </source>
</evidence>
<dbReference type="CDD" id="cd00028">
    <property type="entry name" value="B_lectin"/>
    <property type="match status" value="1"/>
</dbReference>
<sequence>MCHIRVCSWYRELHLLQNILSLQVNSYTVCRMEMLGFFQFFGFMSLSLVLLSEISVASHFIGRIYPGFQAAQINWIDNNGMFLFSNNSNFAFGFSSTKNPSLFLLNVVYVGSSRIVWTANRGSAVGIYDKFVFNKTGNVHLETQEGIIWEALTAGKGVYAMELQDSGNLVLLGNDSNDSKPVWQSFSYPTDTLLSNQVFMEGMRLASDPNPNNLTFYLEMKWGDMILYAGYQTRQTYWSMANEVRKIINKNTGVVALASLTSNSWKFFTQNQTLVWQFILRDNLDPNTTWAAVLGSDGIISFYNLQKKLSAVTGIPEYRCSTPEPCDPYNICYADNSCKCLPVLSSQQDCKPGITSPCDGSRSSVELVNSGDAFNYFALGFVPPTFKSTLGHCQEVCLGNCSCMVLFFENNSGNCFLFNQIGSLQQRNKQGSSEFVSYIKISSGEESRGQNTQNHWVLVSLVAATTSLVVVGLLCLGLWCSQKKKRLLGSPQNFSREGNFSSKYASEEDDLFENMSWWLVPFSYKDLQTATNNFSVKLGQGGFGSVYKGVLPDGTAIAVKMLEGIGQGKKEFQSEVTTIGRIHHIHLVRLKGFCTEGSHRLLVYEYMAKGSLDRCFKNNGEGLVLDWETRFNIALGTAKGLAYLHDGCSVKIVHCDIKPENVLLDDNYQAKVSDFGLAKLMTREQSRVVTTIRGTRGYLAPEWVTDYAISEKSDVYSFGMVLLEIIGGRRNFDPEENSEKAYFPSFALKMMEEGKPEKIVDSKLKIEEDDERVYTAIKVALWCIQGNMSQRPSMAKVVQMLEGSCVVPQPPSYSQMGSHFFDNFVRPVKKLGTFSESPCCHIDASLSSTQLSGPR</sequence>
<dbReference type="InterPro" id="IPR000719">
    <property type="entry name" value="Prot_kinase_dom"/>
</dbReference>
<dbReference type="EMBL" id="QGNW01002585">
    <property type="protein sequence ID" value="RVW16780.1"/>
    <property type="molecule type" value="Genomic_DNA"/>
</dbReference>
<keyword evidence="6 21" id="KW-0812">Transmembrane</keyword>
<keyword evidence="13 21" id="KW-0472">Membrane</keyword>
<keyword evidence="5 19" id="KW-0808">Transferase</keyword>
<dbReference type="InterPro" id="IPR017441">
    <property type="entry name" value="Protein_kinase_ATP_BS"/>
</dbReference>
<dbReference type="SUPFAM" id="SSF56112">
    <property type="entry name" value="Protein kinase-like (PK-like)"/>
    <property type="match status" value="1"/>
</dbReference>
<evidence type="ECO:0000256" key="10">
    <source>
        <dbReference type="ARBA" id="ARBA00022777"/>
    </source>
</evidence>
<comment type="caution">
    <text evidence="25">The sequence shown here is derived from an EMBL/GenBank/DDBJ whole genome shotgun (WGS) entry which is preliminary data.</text>
</comment>
<name>A0A438C0M0_VITVI</name>
<keyword evidence="7" id="KW-0732">Signal</keyword>
<dbReference type="SMR" id="A0A438C0M0"/>
<dbReference type="SMART" id="SM00108">
    <property type="entry name" value="B_lectin"/>
    <property type="match status" value="1"/>
</dbReference>
<keyword evidence="10 19" id="KW-0418">Kinase</keyword>
<dbReference type="PANTHER" id="PTHR47976">
    <property type="entry name" value="G-TYPE LECTIN S-RECEPTOR-LIKE SERINE/THREONINE-PROTEIN KINASE SD2-5"/>
    <property type="match status" value="1"/>
</dbReference>
<organism evidence="25 26">
    <name type="scientific">Vitis vinifera</name>
    <name type="common">Grape</name>
    <dbReference type="NCBI Taxonomy" id="29760"/>
    <lineage>
        <taxon>Eukaryota</taxon>
        <taxon>Viridiplantae</taxon>
        <taxon>Streptophyta</taxon>
        <taxon>Embryophyta</taxon>
        <taxon>Tracheophyta</taxon>
        <taxon>Spermatophyta</taxon>
        <taxon>Magnoliopsida</taxon>
        <taxon>eudicotyledons</taxon>
        <taxon>Gunneridae</taxon>
        <taxon>Pentapetalae</taxon>
        <taxon>rosids</taxon>
        <taxon>Vitales</taxon>
        <taxon>Vitaceae</taxon>
        <taxon>Viteae</taxon>
        <taxon>Vitis</taxon>
    </lineage>
</organism>
<comment type="catalytic activity">
    <reaction evidence="17 19">
        <text>L-threonyl-[protein] + ATP = O-phospho-L-threonyl-[protein] + ADP + H(+)</text>
        <dbReference type="Rhea" id="RHEA:46608"/>
        <dbReference type="Rhea" id="RHEA-COMP:11060"/>
        <dbReference type="Rhea" id="RHEA-COMP:11605"/>
        <dbReference type="ChEBI" id="CHEBI:15378"/>
        <dbReference type="ChEBI" id="CHEBI:30013"/>
        <dbReference type="ChEBI" id="CHEBI:30616"/>
        <dbReference type="ChEBI" id="CHEBI:61977"/>
        <dbReference type="ChEBI" id="CHEBI:456216"/>
        <dbReference type="EC" id="2.7.11.1"/>
    </reaction>
</comment>
<dbReference type="PROSITE" id="PS50011">
    <property type="entry name" value="PROTEIN_KINASE_DOM"/>
    <property type="match status" value="1"/>
</dbReference>
<evidence type="ECO:0000256" key="15">
    <source>
        <dbReference type="ARBA" id="ARBA00023170"/>
    </source>
</evidence>
<dbReference type="GO" id="GO:0030246">
    <property type="term" value="F:carbohydrate binding"/>
    <property type="evidence" value="ECO:0007669"/>
    <property type="project" value="UniProtKB-KW"/>
</dbReference>
<feature type="domain" description="Protein kinase" evidence="22">
    <location>
        <begin position="532"/>
        <end position="821"/>
    </location>
</feature>
<keyword evidence="11 19" id="KW-0067">ATP-binding</keyword>
<keyword evidence="8 25" id="KW-0430">Lectin</keyword>
<evidence type="ECO:0000256" key="16">
    <source>
        <dbReference type="ARBA" id="ARBA00023180"/>
    </source>
</evidence>
<dbReference type="GO" id="GO:0106310">
    <property type="term" value="F:protein serine kinase activity"/>
    <property type="evidence" value="ECO:0007669"/>
    <property type="project" value="RHEA"/>
</dbReference>
<feature type="transmembrane region" description="Helical" evidence="21">
    <location>
        <begin position="40"/>
        <end position="61"/>
    </location>
</feature>
<dbReference type="AlphaFoldDB" id="A0A438C0M0"/>
<dbReference type="SUPFAM" id="SSF51110">
    <property type="entry name" value="alpha-D-mannose-specific plant lectins"/>
    <property type="match status" value="1"/>
</dbReference>
<dbReference type="Gene3D" id="1.10.510.10">
    <property type="entry name" value="Transferase(Phosphotransferase) domain 1"/>
    <property type="match status" value="1"/>
</dbReference>
<dbReference type="Gene3D" id="2.90.10.10">
    <property type="entry name" value="Bulb-type lectin domain"/>
    <property type="match status" value="1"/>
</dbReference>
<keyword evidence="9 19" id="KW-0547">Nucleotide-binding</keyword>
<accession>A0A438C0M0</accession>
<evidence type="ECO:0000256" key="7">
    <source>
        <dbReference type="ARBA" id="ARBA00022729"/>
    </source>
</evidence>
<proteinExistence type="inferred from homology"/>
<evidence type="ECO:0000256" key="17">
    <source>
        <dbReference type="ARBA" id="ARBA00047899"/>
    </source>
</evidence>
<dbReference type="GO" id="GO:0005524">
    <property type="term" value="F:ATP binding"/>
    <property type="evidence" value="ECO:0007669"/>
    <property type="project" value="UniProtKB-UniRule"/>
</dbReference>
<evidence type="ECO:0000256" key="3">
    <source>
        <dbReference type="ARBA" id="ARBA00022536"/>
    </source>
</evidence>
<dbReference type="OrthoDB" id="1530339at2759"/>
<comment type="similarity">
    <text evidence="19">Belongs to the protein kinase superfamily. Ser/Thr protein kinase family.</text>
</comment>
<keyword evidence="3" id="KW-0245">EGF-like domain</keyword>
<evidence type="ECO:0000256" key="5">
    <source>
        <dbReference type="ARBA" id="ARBA00022679"/>
    </source>
</evidence>
<dbReference type="InterPro" id="IPR011009">
    <property type="entry name" value="Kinase-like_dom_sf"/>
</dbReference>
<comment type="subcellular location">
    <subcellularLocation>
        <location evidence="1">Membrane</location>
        <topology evidence="1">Single-pass type I membrane protein</topology>
    </subcellularLocation>
</comment>
<dbReference type="FunFam" id="3.30.200.20:FF:000178">
    <property type="entry name" value="serine/threonine-protein kinase PBS1-like"/>
    <property type="match status" value="1"/>
</dbReference>
<dbReference type="Pfam" id="PF01453">
    <property type="entry name" value="B_lectin"/>
    <property type="match status" value="1"/>
</dbReference>
<dbReference type="PIRSF" id="PIRSF000641">
    <property type="entry name" value="SRK"/>
    <property type="match status" value="1"/>
</dbReference>
<evidence type="ECO:0000256" key="2">
    <source>
        <dbReference type="ARBA" id="ARBA00022527"/>
    </source>
</evidence>
<dbReference type="EC" id="2.7.11.1" evidence="19"/>
<reference evidence="25 26" key="1">
    <citation type="journal article" date="2018" name="PLoS Genet.">
        <title>Population sequencing reveals clonal diversity and ancestral inbreeding in the grapevine cultivar Chardonnay.</title>
        <authorList>
            <person name="Roach M.J."/>
            <person name="Johnson D.L."/>
            <person name="Bohlmann J."/>
            <person name="van Vuuren H.J."/>
            <person name="Jones S.J."/>
            <person name="Pretorius I.S."/>
            <person name="Schmidt S.A."/>
            <person name="Borneman A.R."/>
        </authorList>
    </citation>
    <scope>NUCLEOTIDE SEQUENCE [LARGE SCALE GENOMIC DNA]</scope>
    <source>
        <strain evidence="26">cv. Chardonnay</strain>
        <tissue evidence="25">Leaf</tissue>
    </source>
</reference>
<evidence type="ECO:0000256" key="12">
    <source>
        <dbReference type="ARBA" id="ARBA00022989"/>
    </source>
</evidence>
<dbReference type="Pfam" id="PF00069">
    <property type="entry name" value="Pkinase"/>
    <property type="match status" value="1"/>
</dbReference>
<dbReference type="PROSITE" id="PS00108">
    <property type="entry name" value="PROTEIN_KINASE_ST"/>
    <property type="match status" value="1"/>
</dbReference>
<evidence type="ECO:0000256" key="1">
    <source>
        <dbReference type="ARBA" id="ARBA00004479"/>
    </source>
</evidence>
<keyword evidence="14" id="KW-1015">Disulfide bond</keyword>
<evidence type="ECO:0000256" key="14">
    <source>
        <dbReference type="ARBA" id="ARBA00023157"/>
    </source>
</evidence>
<dbReference type="PROSITE" id="PS00107">
    <property type="entry name" value="PROTEIN_KINASE_ATP"/>
    <property type="match status" value="1"/>
</dbReference>
<evidence type="ECO:0000256" key="4">
    <source>
        <dbReference type="ARBA" id="ARBA00022553"/>
    </source>
</evidence>
<dbReference type="FunFam" id="1.10.510.10:FF:000248">
    <property type="entry name" value="S-receptor-like kinase 5"/>
    <property type="match status" value="1"/>
</dbReference>
<dbReference type="GO" id="GO:0004674">
    <property type="term" value="F:protein serine/threonine kinase activity"/>
    <property type="evidence" value="ECO:0007669"/>
    <property type="project" value="UniProtKB-KW"/>
</dbReference>
<evidence type="ECO:0000256" key="20">
    <source>
        <dbReference type="PROSITE-ProRule" id="PRU10141"/>
    </source>
</evidence>
<dbReference type="CDD" id="cd14066">
    <property type="entry name" value="STKc_IRAK"/>
    <property type="match status" value="1"/>
</dbReference>
<dbReference type="Proteomes" id="UP000288805">
    <property type="component" value="Unassembled WGS sequence"/>
</dbReference>
<dbReference type="InterPro" id="IPR003609">
    <property type="entry name" value="Pan_app"/>
</dbReference>
<gene>
    <name evidence="25" type="primary">SD25_30</name>
    <name evidence="25" type="ORF">CK203_076402</name>
</gene>
<dbReference type="InterPro" id="IPR036426">
    <property type="entry name" value="Bulb-type_lectin_dom_sf"/>
</dbReference>
<evidence type="ECO:0000259" key="22">
    <source>
        <dbReference type="PROSITE" id="PS50011"/>
    </source>
</evidence>
<evidence type="ECO:0000256" key="21">
    <source>
        <dbReference type="SAM" id="Phobius"/>
    </source>
</evidence>
<dbReference type="PROSITE" id="PS50927">
    <property type="entry name" value="BULB_LECTIN"/>
    <property type="match status" value="1"/>
</dbReference>
<dbReference type="InterPro" id="IPR008271">
    <property type="entry name" value="Ser/Thr_kinase_AS"/>
</dbReference>
<keyword evidence="16" id="KW-0325">Glycoprotein</keyword>
<dbReference type="InterPro" id="IPR024171">
    <property type="entry name" value="SRK-like_kinase"/>
</dbReference>
<keyword evidence="15 25" id="KW-0675">Receptor</keyword>
<dbReference type="Gene3D" id="3.30.200.20">
    <property type="entry name" value="Phosphorylase Kinase, domain 1"/>
    <property type="match status" value="1"/>
</dbReference>
<dbReference type="PANTHER" id="PTHR47976:SF1">
    <property type="entry name" value="G-TYPE LECTIN S-RECEPTOR-LIKE SERINE_THREONINE-PROTEIN KINASE SD2-5"/>
    <property type="match status" value="1"/>
</dbReference>
<evidence type="ECO:0000256" key="11">
    <source>
        <dbReference type="ARBA" id="ARBA00022840"/>
    </source>
</evidence>
<keyword evidence="4" id="KW-0597">Phosphoprotein</keyword>
<evidence type="ECO:0000256" key="13">
    <source>
        <dbReference type="ARBA" id="ARBA00023136"/>
    </source>
</evidence>
<feature type="domain" description="Bulb-type lectin" evidence="23">
    <location>
        <begin position="68"/>
        <end position="184"/>
    </location>
</feature>
<protein>
    <recommendedName>
        <fullName evidence="19">Receptor-like serine/threonine-protein kinase</fullName>
        <ecNumber evidence="19">2.7.11.1</ecNumber>
    </recommendedName>
</protein>
<evidence type="ECO:0000256" key="9">
    <source>
        <dbReference type="ARBA" id="ARBA00022741"/>
    </source>
</evidence>
<dbReference type="FunFam" id="2.90.10.10:FF:000008">
    <property type="entry name" value="Serine/threonine-protein kinase"/>
    <property type="match status" value="1"/>
</dbReference>
<dbReference type="InterPro" id="IPR001480">
    <property type="entry name" value="Bulb-type_lectin_dom"/>
</dbReference>
<dbReference type="GO" id="GO:0016020">
    <property type="term" value="C:membrane"/>
    <property type="evidence" value="ECO:0007669"/>
    <property type="project" value="UniProtKB-SubCell"/>
</dbReference>
<comment type="catalytic activity">
    <reaction evidence="18 19">
        <text>L-seryl-[protein] + ATP = O-phospho-L-seryl-[protein] + ADP + H(+)</text>
        <dbReference type="Rhea" id="RHEA:17989"/>
        <dbReference type="Rhea" id="RHEA-COMP:9863"/>
        <dbReference type="Rhea" id="RHEA-COMP:11604"/>
        <dbReference type="ChEBI" id="CHEBI:15378"/>
        <dbReference type="ChEBI" id="CHEBI:29999"/>
        <dbReference type="ChEBI" id="CHEBI:30616"/>
        <dbReference type="ChEBI" id="CHEBI:83421"/>
        <dbReference type="ChEBI" id="CHEBI:456216"/>
        <dbReference type="EC" id="2.7.11.1"/>
    </reaction>
</comment>
<evidence type="ECO:0000256" key="19">
    <source>
        <dbReference type="PIRNR" id="PIRNR000641"/>
    </source>
</evidence>
<dbReference type="SMART" id="SM00220">
    <property type="entry name" value="S_TKc"/>
    <property type="match status" value="1"/>
</dbReference>
<keyword evidence="12 21" id="KW-1133">Transmembrane helix</keyword>
<evidence type="ECO:0000256" key="6">
    <source>
        <dbReference type="ARBA" id="ARBA00022692"/>
    </source>
</evidence>
<evidence type="ECO:0000313" key="25">
    <source>
        <dbReference type="EMBL" id="RVW16780.1"/>
    </source>
</evidence>
<feature type="domain" description="Apple" evidence="24">
    <location>
        <begin position="358"/>
        <end position="443"/>
    </location>
</feature>
<evidence type="ECO:0000259" key="23">
    <source>
        <dbReference type="PROSITE" id="PS50927"/>
    </source>
</evidence>
<dbReference type="PROSITE" id="PS50948">
    <property type="entry name" value="PAN"/>
    <property type="match status" value="1"/>
</dbReference>
<evidence type="ECO:0000256" key="8">
    <source>
        <dbReference type="ARBA" id="ARBA00022734"/>
    </source>
</evidence>
<keyword evidence="2 19" id="KW-0723">Serine/threonine-protein kinase</keyword>
<evidence type="ECO:0000256" key="18">
    <source>
        <dbReference type="ARBA" id="ARBA00048679"/>
    </source>
</evidence>
<dbReference type="InterPro" id="IPR051343">
    <property type="entry name" value="G-type_lectin_kinases/EP1-like"/>
</dbReference>
<feature type="binding site" evidence="20">
    <location>
        <position position="560"/>
    </location>
    <ligand>
        <name>ATP</name>
        <dbReference type="ChEBI" id="CHEBI:30616"/>
    </ligand>
</feature>